<proteinExistence type="predicted"/>
<dbReference type="Pfam" id="PF00561">
    <property type="entry name" value="Abhydrolase_1"/>
    <property type="match status" value="1"/>
</dbReference>
<dbReference type="InterPro" id="IPR029058">
    <property type="entry name" value="AB_hydrolase_fold"/>
</dbReference>
<evidence type="ECO:0000313" key="3">
    <source>
        <dbReference type="Proteomes" id="UP000253850"/>
    </source>
</evidence>
<dbReference type="InterPro" id="IPR050266">
    <property type="entry name" value="AB_hydrolase_sf"/>
</dbReference>
<dbReference type="Gene3D" id="3.40.50.1820">
    <property type="entry name" value="alpha/beta hydrolase"/>
    <property type="match status" value="1"/>
</dbReference>
<dbReference type="Proteomes" id="UP000253850">
    <property type="component" value="Chromosome"/>
</dbReference>
<evidence type="ECO:0000259" key="1">
    <source>
        <dbReference type="Pfam" id="PF00561"/>
    </source>
</evidence>
<dbReference type="KEGG" id="hbv:ABIV_1294"/>
<dbReference type="AlphaFoldDB" id="A0AB33GVR6"/>
<sequence>MIPGLMCNEKLWSKIELNNYKSLPIPKEDSIEKMIKSLDKTISKEEKKVNIIGFSLGGYLSLNYLTKYPNKVNKVLVVSSSINNLSSKEILLRQNNLKRMDTHKIRTLSNKAICQLLEDKNDTENISLIKEMFDDLGVDTYKQQLLATLERENLFNMLKEVSNEVLFIASNNDSLVDLTNIKKLCNTNKNFDLKLLDSSSHMIPLEYDYFLYKEILNFF</sequence>
<dbReference type="InterPro" id="IPR000073">
    <property type="entry name" value="AB_hydrolase_1"/>
</dbReference>
<dbReference type="EMBL" id="CP031217">
    <property type="protein sequence ID" value="AXH12294.1"/>
    <property type="molecule type" value="Genomic_DNA"/>
</dbReference>
<dbReference type="PRINTS" id="PR00111">
    <property type="entry name" value="ABHYDROLASE"/>
</dbReference>
<reference evidence="2 3" key="1">
    <citation type="submission" date="2018-07" db="EMBL/GenBank/DDBJ databases">
        <title>Complete genome of the Arcobacter bivalviorum type strain LMG 26154.</title>
        <authorList>
            <person name="Miller W.G."/>
            <person name="Yee E."/>
            <person name="Bono J.L."/>
        </authorList>
    </citation>
    <scope>NUCLEOTIDE SEQUENCE [LARGE SCALE GENOMIC DNA]</scope>
    <source>
        <strain evidence="2 3">LMG 26154</strain>
    </source>
</reference>
<dbReference type="SUPFAM" id="SSF53474">
    <property type="entry name" value="alpha/beta-Hydrolases"/>
    <property type="match status" value="1"/>
</dbReference>
<protein>
    <submittedName>
        <fullName evidence="2">Alpha/beta hydrolase family protein</fullName>
    </submittedName>
</protein>
<feature type="domain" description="AB hydrolase-1" evidence="1">
    <location>
        <begin position="47"/>
        <end position="203"/>
    </location>
</feature>
<dbReference type="PANTHER" id="PTHR43798">
    <property type="entry name" value="MONOACYLGLYCEROL LIPASE"/>
    <property type="match status" value="1"/>
</dbReference>
<name>A0AB33GVR6_9BACT</name>
<organism evidence="2 3">
    <name type="scientific">Halarcobacter bivalviorum</name>
    <dbReference type="NCBI Taxonomy" id="663364"/>
    <lineage>
        <taxon>Bacteria</taxon>
        <taxon>Pseudomonadati</taxon>
        <taxon>Campylobacterota</taxon>
        <taxon>Epsilonproteobacteria</taxon>
        <taxon>Campylobacterales</taxon>
        <taxon>Arcobacteraceae</taxon>
        <taxon>Halarcobacter</taxon>
    </lineage>
</organism>
<dbReference type="PANTHER" id="PTHR43798:SF33">
    <property type="entry name" value="HYDROLASE, PUTATIVE (AFU_ORTHOLOGUE AFUA_2G14860)-RELATED"/>
    <property type="match status" value="1"/>
</dbReference>
<evidence type="ECO:0000313" key="2">
    <source>
        <dbReference type="EMBL" id="AXH12294.1"/>
    </source>
</evidence>
<dbReference type="GO" id="GO:0016020">
    <property type="term" value="C:membrane"/>
    <property type="evidence" value="ECO:0007669"/>
    <property type="project" value="TreeGrafter"/>
</dbReference>
<accession>A0AB33GVR6</accession>
<keyword evidence="2" id="KW-0378">Hydrolase</keyword>
<dbReference type="GO" id="GO:0016787">
    <property type="term" value="F:hydrolase activity"/>
    <property type="evidence" value="ECO:0007669"/>
    <property type="project" value="UniProtKB-KW"/>
</dbReference>
<gene>
    <name evidence="2" type="ORF">ABIV_1294</name>
</gene>